<dbReference type="Proteomes" id="UP000634647">
    <property type="component" value="Unassembled WGS sequence"/>
</dbReference>
<comment type="caution">
    <text evidence="1">The sequence shown here is derived from an EMBL/GenBank/DDBJ whole genome shotgun (WGS) entry which is preliminary data.</text>
</comment>
<dbReference type="Proteomes" id="UP000199541">
    <property type="component" value="Unassembled WGS sequence"/>
</dbReference>
<organism evidence="1 4">
    <name type="scientific">Allgaiera indica</name>
    <dbReference type="NCBI Taxonomy" id="765699"/>
    <lineage>
        <taxon>Bacteria</taxon>
        <taxon>Pseudomonadati</taxon>
        <taxon>Pseudomonadota</taxon>
        <taxon>Alphaproteobacteria</taxon>
        <taxon>Rhodobacterales</taxon>
        <taxon>Paracoccaceae</taxon>
        <taxon>Allgaiera</taxon>
    </lineage>
</organism>
<dbReference type="InterPro" id="IPR023606">
    <property type="entry name" value="CoA-Trfase_III_dom_1_sf"/>
</dbReference>
<evidence type="ECO:0000313" key="1">
    <source>
        <dbReference type="EMBL" id="GHD99806.1"/>
    </source>
</evidence>
<reference evidence="2 3" key="2">
    <citation type="submission" date="2016-10" db="EMBL/GenBank/DDBJ databases">
        <authorList>
            <person name="Varghese N."/>
            <person name="Submissions S."/>
        </authorList>
    </citation>
    <scope>NUCLEOTIDE SEQUENCE [LARGE SCALE GENOMIC DNA]</scope>
    <source>
        <strain evidence="2 3">DSM 24802</strain>
    </source>
</reference>
<dbReference type="Gene3D" id="3.40.50.10540">
    <property type="entry name" value="Crotonobetainyl-coa:carnitine coa-transferase, domain 1"/>
    <property type="match status" value="3"/>
</dbReference>
<reference evidence="1" key="3">
    <citation type="submission" date="2023-06" db="EMBL/GenBank/DDBJ databases">
        <authorList>
            <person name="Sun Q."/>
            <person name="Zhou Y."/>
        </authorList>
    </citation>
    <scope>NUCLEOTIDE SEQUENCE</scope>
    <source>
        <strain evidence="1">CGMCC 1.10859</strain>
    </source>
</reference>
<dbReference type="EMBL" id="BNAB01000003">
    <property type="protein sequence ID" value="GHD99806.1"/>
    <property type="molecule type" value="Genomic_DNA"/>
</dbReference>
<dbReference type="SUPFAM" id="SSF89796">
    <property type="entry name" value="CoA-transferase family III (CaiB/BaiF)"/>
    <property type="match status" value="2"/>
</dbReference>
<dbReference type="Gene3D" id="3.30.1540.10">
    <property type="entry name" value="formyl-coa transferase, domain 3"/>
    <property type="match status" value="2"/>
</dbReference>
<dbReference type="RefSeq" id="WP_035842347.1">
    <property type="nucleotide sequence ID" value="NZ_BNAB01000003.1"/>
</dbReference>
<dbReference type="PANTHER" id="PTHR48228">
    <property type="entry name" value="SUCCINYL-COA--D-CITRAMALATE COA-TRANSFERASE"/>
    <property type="match status" value="1"/>
</dbReference>
<evidence type="ECO:0000313" key="3">
    <source>
        <dbReference type="Proteomes" id="UP000199541"/>
    </source>
</evidence>
<protein>
    <submittedName>
        <fullName evidence="1">CoA transferase</fullName>
    </submittedName>
    <submittedName>
        <fullName evidence="2">Dimethylsulfoniopropionate cleavage enzyme DddD</fullName>
    </submittedName>
</protein>
<dbReference type="InterPro" id="IPR044855">
    <property type="entry name" value="CoA-Trfase_III_dom3_sf"/>
</dbReference>
<sequence>MSSPTRDKLPLHNVKVLDFGQYIAGPAAAMMLGDLGATVVHVDPPGGPMWKSPANATLNRNKLILSLDLKSAEGLERAKELIAEADIVIENFRPGKMAKLGLDPAELRKQFPELITVSIPGFASADEERRELRAYESIISASSGVFTDMGLNRVLMGVNPSFSPLPLASAYGATIAASAAVLALQARERNGLGDQIEVPLASAVMEGLCYNSIRIEALPDRYITQREREITRRRTEGLPMNLSYEELQELLDPFYRSYLCKDGRMFYVVCPSHKNHARRCLQTLGIYDELVAEGLSEEEDTYKPSAEWSSDVSLGVYPLPKVWADKIAARMKEVFLTRTAKEWERIFGRNKFPGAPQRWLQEWINDDHAETTGLMIDVEDPEFGTMIQPGPVAWLEESGEAALNPAPRRWVDFSTALRVFKRIRTKLPRVTDPGDRSGWLEGVRILDLCNVIAGPHSVSFLTRFGAEVIKLDPATPKYDAWNTVIFGMSHMRGKRSALIELTTPEGREAFDDLVRSVDVIVWNAPDNQIRRMGLDAESLGRINPEAIFCKLDCFSGVRRGPRTDYVGYDDLVQATTGIMLRFGGAMSEPEEHAHVGTIDVMCGFAGTIAIGAALYQQLKIGVTGRPRTSLSANSGLLQVPFCYDYTGRGLFDEPSGRYVNGYDALTRFYYTASGEWLLLSAYEADVVTLSGIPELDGFGAVPLEEREAFLSEIFANDTAEHWIATLRGHDIAAAVCENIDALRARYTHDADGTPGIDRGSYAFTVFPDHPSGHAVTQLDAFGVRPGRARVMLPAPAEKYGASTRQVLRDLGYDDARIDAMIAAGAASESWSREYLPS</sequence>
<evidence type="ECO:0000313" key="4">
    <source>
        <dbReference type="Proteomes" id="UP000634647"/>
    </source>
</evidence>
<dbReference type="PANTHER" id="PTHR48228:SF5">
    <property type="entry name" value="ALPHA-METHYLACYL-COA RACEMASE"/>
    <property type="match status" value="1"/>
</dbReference>
<dbReference type="InterPro" id="IPR050509">
    <property type="entry name" value="CoA-transferase_III"/>
</dbReference>
<evidence type="ECO:0000313" key="2">
    <source>
        <dbReference type="EMBL" id="SDW43367.1"/>
    </source>
</evidence>
<reference evidence="1" key="1">
    <citation type="journal article" date="2014" name="Int. J. Syst. Evol. Microbiol.">
        <title>Complete genome sequence of Corynebacterium casei LMG S-19264T (=DSM 44701T), isolated from a smear-ripened cheese.</title>
        <authorList>
            <consortium name="US DOE Joint Genome Institute (JGI-PGF)"/>
            <person name="Walter F."/>
            <person name="Albersmeier A."/>
            <person name="Kalinowski J."/>
            <person name="Ruckert C."/>
        </authorList>
    </citation>
    <scope>NUCLEOTIDE SEQUENCE</scope>
    <source>
        <strain evidence="1">CGMCC 1.10859</strain>
    </source>
</reference>
<dbReference type="GO" id="GO:0016740">
    <property type="term" value="F:transferase activity"/>
    <property type="evidence" value="ECO:0007669"/>
    <property type="project" value="UniProtKB-KW"/>
</dbReference>
<proteinExistence type="predicted"/>
<dbReference type="AlphaFoldDB" id="A0AAN4UP73"/>
<dbReference type="InterPro" id="IPR003673">
    <property type="entry name" value="CoA-Trfase_fam_III"/>
</dbReference>
<dbReference type="Pfam" id="PF02515">
    <property type="entry name" value="CoA_transf_3"/>
    <property type="match status" value="2"/>
</dbReference>
<gene>
    <name evidence="1" type="ORF">GCM10008024_08860</name>
    <name evidence="2" type="ORF">SAMN05444006_103205</name>
</gene>
<keyword evidence="3" id="KW-1185">Reference proteome</keyword>
<keyword evidence="1" id="KW-0808">Transferase</keyword>
<dbReference type="EMBL" id="FNOB01000003">
    <property type="protein sequence ID" value="SDW43367.1"/>
    <property type="molecule type" value="Genomic_DNA"/>
</dbReference>
<name>A0AAN4UP73_9RHOB</name>
<accession>A0AAN4UP73</accession>